<keyword evidence="2" id="KW-0732">Signal</keyword>
<dbReference type="Proteomes" id="UP000245166">
    <property type="component" value="Unassembled WGS sequence"/>
</dbReference>
<dbReference type="OrthoDB" id="4829965at2"/>
<gene>
    <name evidence="3" type="ORF">C8046_08265</name>
</gene>
<evidence type="ECO:0000256" key="1">
    <source>
        <dbReference type="SAM" id="MobiDB-lite"/>
    </source>
</evidence>
<name>A0A2U1ZUK2_9MICO</name>
<feature type="region of interest" description="Disordered" evidence="1">
    <location>
        <begin position="23"/>
        <end position="85"/>
    </location>
</feature>
<evidence type="ECO:0000256" key="2">
    <source>
        <dbReference type="SAM" id="SignalP"/>
    </source>
</evidence>
<protein>
    <submittedName>
        <fullName evidence="3">Uncharacterized protein</fullName>
    </submittedName>
</protein>
<feature type="compositionally biased region" description="Acidic residues" evidence="1">
    <location>
        <begin position="60"/>
        <end position="72"/>
    </location>
</feature>
<keyword evidence="4" id="KW-1185">Reference proteome</keyword>
<dbReference type="EMBL" id="PYHR01000002">
    <property type="protein sequence ID" value="PWD50649.1"/>
    <property type="molecule type" value="Genomic_DNA"/>
</dbReference>
<proteinExistence type="predicted"/>
<dbReference type="RefSeq" id="WP_109229030.1">
    <property type="nucleotide sequence ID" value="NZ_PYHR01000002.1"/>
</dbReference>
<feature type="compositionally biased region" description="Low complexity" evidence="1">
    <location>
        <begin position="37"/>
        <end position="48"/>
    </location>
</feature>
<dbReference type="AlphaFoldDB" id="A0A2U1ZUK2"/>
<accession>A0A2U1ZUK2</accession>
<feature type="chain" id="PRO_5015656010" evidence="2">
    <location>
        <begin position="32"/>
        <end position="200"/>
    </location>
</feature>
<evidence type="ECO:0000313" key="4">
    <source>
        <dbReference type="Proteomes" id="UP000245166"/>
    </source>
</evidence>
<evidence type="ECO:0000313" key="3">
    <source>
        <dbReference type="EMBL" id="PWD50649.1"/>
    </source>
</evidence>
<dbReference type="PROSITE" id="PS51257">
    <property type="entry name" value="PROKAR_LIPOPROTEIN"/>
    <property type="match status" value="1"/>
</dbReference>
<comment type="caution">
    <text evidence="3">The sequence shown here is derived from an EMBL/GenBank/DDBJ whole genome shotgun (WGS) entry which is preliminary data.</text>
</comment>
<feature type="signal peptide" evidence="2">
    <location>
        <begin position="1"/>
        <end position="31"/>
    </location>
</feature>
<organism evidence="3 4">
    <name type="scientific">Serinibacter arcticus</name>
    <dbReference type="NCBI Taxonomy" id="1655435"/>
    <lineage>
        <taxon>Bacteria</taxon>
        <taxon>Bacillati</taxon>
        <taxon>Actinomycetota</taxon>
        <taxon>Actinomycetes</taxon>
        <taxon>Micrococcales</taxon>
        <taxon>Beutenbergiaceae</taxon>
        <taxon>Serinibacter</taxon>
    </lineage>
</organism>
<reference evidence="3 4" key="1">
    <citation type="submission" date="2018-03" db="EMBL/GenBank/DDBJ databases">
        <title>Genome assembly of novel Miniimonas species PCH200.</title>
        <authorList>
            <person name="Thakur V."/>
            <person name="Kumar V."/>
            <person name="Singh D."/>
        </authorList>
    </citation>
    <scope>NUCLEOTIDE SEQUENCE [LARGE SCALE GENOMIC DNA]</scope>
    <source>
        <strain evidence="3 4">PCH200</strain>
    </source>
</reference>
<sequence length="200" mass="20056">MRRPAARTLTTLALASLVVGLAGCTPPQGEAADPEETSASPSPSQEQSEGGGETTRPTDEPETDASETDAPEGDGAGAEGADLPFDYVRGLPAGVEAPEDTAGGVGWNEAGDALLVITFGSSSCPLIPEAVRQADSVVEIDLVQTGGAVCTMDFVPTVTTVTGPSELDPLQAVTAQLGELGQVTIPNATTPPSIGWLAAG</sequence>